<proteinExistence type="predicted"/>
<reference evidence="2" key="1">
    <citation type="journal article" date="2007" name="Nature">
        <title>The grapevine genome sequence suggests ancestral hexaploidization in major angiosperm phyla.</title>
        <authorList>
            <consortium name="The French-Italian Public Consortium for Grapevine Genome Characterization."/>
            <person name="Jaillon O."/>
            <person name="Aury J.-M."/>
            <person name="Noel B."/>
            <person name="Policriti A."/>
            <person name="Clepet C."/>
            <person name="Casagrande A."/>
            <person name="Choisne N."/>
            <person name="Aubourg S."/>
            <person name="Vitulo N."/>
            <person name="Jubin C."/>
            <person name="Vezzi A."/>
            <person name="Legeai F."/>
            <person name="Hugueney P."/>
            <person name="Dasilva C."/>
            <person name="Horner D."/>
            <person name="Mica E."/>
            <person name="Jublot D."/>
            <person name="Poulain J."/>
            <person name="Bruyere C."/>
            <person name="Billault A."/>
            <person name="Segurens B."/>
            <person name="Gouyvenoux M."/>
            <person name="Ugarte E."/>
            <person name="Cattonaro F."/>
            <person name="Anthouard V."/>
            <person name="Vico V."/>
            <person name="Del Fabbro C."/>
            <person name="Alaux M."/>
            <person name="Di Gaspero G."/>
            <person name="Dumas V."/>
            <person name="Felice N."/>
            <person name="Paillard S."/>
            <person name="Juman I."/>
            <person name="Moroldo M."/>
            <person name="Scalabrin S."/>
            <person name="Canaguier A."/>
            <person name="Le Clainche I."/>
            <person name="Malacrida G."/>
            <person name="Durand E."/>
            <person name="Pesole G."/>
            <person name="Laucou V."/>
            <person name="Chatelet P."/>
            <person name="Merdinoglu D."/>
            <person name="Delledonne M."/>
            <person name="Pezzotti M."/>
            <person name="Lecharny A."/>
            <person name="Scarpelli C."/>
            <person name="Artiguenave F."/>
            <person name="Pe M.E."/>
            <person name="Valle G."/>
            <person name="Morgante M."/>
            <person name="Caboche M."/>
            <person name="Adam-Blondon A.-F."/>
            <person name="Weissenbach J."/>
            <person name="Quetier F."/>
            <person name="Wincker P."/>
        </authorList>
    </citation>
    <scope>NUCLEOTIDE SEQUENCE [LARGE SCALE GENOMIC DNA]</scope>
    <source>
        <strain evidence="2">cv. Pinot noir / PN40024</strain>
    </source>
</reference>
<name>D7U8J4_VITVI</name>
<gene>
    <name evidence="1" type="ordered locus">VIT_08s0032g00250</name>
</gene>
<accession>D7U8J4</accession>
<dbReference type="EMBL" id="FN596742">
    <property type="protein sequence ID" value="CBI39058.3"/>
    <property type="molecule type" value="Genomic_DNA"/>
</dbReference>
<dbReference type="HOGENOM" id="CLU_2872237_0_0_1"/>
<dbReference type="InParanoid" id="D7U8J4"/>
<evidence type="ECO:0000313" key="1">
    <source>
        <dbReference type="EMBL" id="CBI39058.3"/>
    </source>
</evidence>
<keyword evidence="2" id="KW-1185">Reference proteome</keyword>
<dbReference type="PaxDb" id="29760-VIT_08s0032g00250.t01"/>
<protein>
    <submittedName>
        <fullName evidence="1">Uncharacterized protein</fullName>
    </submittedName>
</protein>
<organism evidence="1 2">
    <name type="scientific">Vitis vinifera</name>
    <name type="common">Grape</name>
    <dbReference type="NCBI Taxonomy" id="29760"/>
    <lineage>
        <taxon>Eukaryota</taxon>
        <taxon>Viridiplantae</taxon>
        <taxon>Streptophyta</taxon>
        <taxon>Embryophyta</taxon>
        <taxon>Tracheophyta</taxon>
        <taxon>Spermatophyta</taxon>
        <taxon>Magnoliopsida</taxon>
        <taxon>eudicotyledons</taxon>
        <taxon>Gunneridae</taxon>
        <taxon>Pentapetalae</taxon>
        <taxon>rosids</taxon>
        <taxon>Vitales</taxon>
        <taxon>Vitaceae</taxon>
        <taxon>Viteae</taxon>
        <taxon>Vitis</taxon>
    </lineage>
</organism>
<sequence length="64" mass="7565">MYNDIEFLACIEVKLVLRSSWNDKWVISPRYIGSTIKYLKAWNLFLACLYKSVGLFLKKRAYAI</sequence>
<dbReference type="Proteomes" id="UP000009183">
    <property type="component" value="Chromosome 8"/>
</dbReference>
<evidence type="ECO:0000313" key="2">
    <source>
        <dbReference type="Proteomes" id="UP000009183"/>
    </source>
</evidence>
<dbReference type="AlphaFoldDB" id="D7U8J4"/>